<reference evidence="1 2" key="1">
    <citation type="submission" date="2015-01" db="EMBL/GenBank/DDBJ databases">
        <title>Evolution of Trichinella species and genotypes.</title>
        <authorList>
            <person name="Korhonen P.K."/>
            <person name="Edoardo P."/>
            <person name="Giuseppe L.R."/>
            <person name="Gasser R.B."/>
        </authorList>
    </citation>
    <scope>NUCLEOTIDE SEQUENCE [LARGE SCALE GENOMIC DNA]</scope>
    <source>
        <strain evidence="1">ISS120</strain>
    </source>
</reference>
<dbReference type="AlphaFoldDB" id="A0A0V1AP56"/>
<evidence type="ECO:0000313" key="1">
    <source>
        <dbReference type="EMBL" id="KRY26532.1"/>
    </source>
</evidence>
<comment type="caution">
    <text evidence="1">The sequence shown here is derived from an EMBL/GenBank/DDBJ whole genome shotgun (WGS) entry which is preliminary data.</text>
</comment>
<protein>
    <submittedName>
        <fullName evidence="1">Uncharacterized protein</fullName>
    </submittedName>
</protein>
<evidence type="ECO:0000313" key="2">
    <source>
        <dbReference type="Proteomes" id="UP000054653"/>
    </source>
</evidence>
<dbReference type="Proteomes" id="UP000054653">
    <property type="component" value="Unassembled WGS sequence"/>
</dbReference>
<name>A0A0V1AP56_TRIBR</name>
<organism evidence="1 2">
    <name type="scientific">Trichinella britovi</name>
    <name type="common">Parasitic roundworm</name>
    <dbReference type="NCBI Taxonomy" id="45882"/>
    <lineage>
        <taxon>Eukaryota</taxon>
        <taxon>Metazoa</taxon>
        <taxon>Ecdysozoa</taxon>
        <taxon>Nematoda</taxon>
        <taxon>Enoplea</taxon>
        <taxon>Dorylaimia</taxon>
        <taxon>Trichinellida</taxon>
        <taxon>Trichinellidae</taxon>
        <taxon>Trichinella</taxon>
    </lineage>
</organism>
<dbReference type="EMBL" id="JYDI01001778">
    <property type="protein sequence ID" value="KRY26532.1"/>
    <property type="molecule type" value="Genomic_DNA"/>
</dbReference>
<dbReference type="OrthoDB" id="421393at2759"/>
<sequence length="76" mass="8484">MALLPHCDFLNTIVNRFCSIQSRKLSMPFVLLGFSFADLRLLGDARCPTQEYVSSADSRSFTMEIVEAVSGSEVYT</sequence>
<proteinExistence type="predicted"/>
<dbReference type="STRING" id="45882.A0A0V1AP56"/>
<gene>
    <name evidence="1" type="ORF">T03_14270</name>
</gene>
<keyword evidence="2" id="KW-1185">Reference proteome</keyword>
<accession>A0A0V1AP56</accession>